<dbReference type="EMBL" id="ML976098">
    <property type="protein sequence ID" value="KAF1938678.1"/>
    <property type="molecule type" value="Genomic_DNA"/>
</dbReference>
<dbReference type="OrthoDB" id="3777999at2759"/>
<feature type="compositionally biased region" description="Polar residues" evidence="1">
    <location>
        <begin position="73"/>
        <end position="82"/>
    </location>
</feature>
<name>A0A6A5SGG4_9PLEO</name>
<evidence type="ECO:0000313" key="2">
    <source>
        <dbReference type="EMBL" id="KAF1938678.1"/>
    </source>
</evidence>
<keyword evidence="3" id="KW-1185">Reference proteome</keyword>
<organism evidence="2 3">
    <name type="scientific">Clathrospora elynae</name>
    <dbReference type="NCBI Taxonomy" id="706981"/>
    <lineage>
        <taxon>Eukaryota</taxon>
        <taxon>Fungi</taxon>
        <taxon>Dikarya</taxon>
        <taxon>Ascomycota</taxon>
        <taxon>Pezizomycotina</taxon>
        <taxon>Dothideomycetes</taxon>
        <taxon>Pleosporomycetidae</taxon>
        <taxon>Pleosporales</taxon>
        <taxon>Diademaceae</taxon>
        <taxon>Clathrospora</taxon>
    </lineage>
</organism>
<gene>
    <name evidence="2" type="ORF">EJ02DRAFT_514346</name>
</gene>
<evidence type="ECO:0000313" key="3">
    <source>
        <dbReference type="Proteomes" id="UP000800038"/>
    </source>
</evidence>
<dbReference type="Proteomes" id="UP000800038">
    <property type="component" value="Unassembled WGS sequence"/>
</dbReference>
<proteinExistence type="predicted"/>
<dbReference type="AlphaFoldDB" id="A0A6A5SGG4"/>
<protein>
    <submittedName>
        <fullName evidence="2">Uncharacterized protein</fullName>
    </submittedName>
</protein>
<feature type="region of interest" description="Disordered" evidence="1">
    <location>
        <begin position="69"/>
        <end position="91"/>
    </location>
</feature>
<feature type="region of interest" description="Disordered" evidence="1">
    <location>
        <begin position="502"/>
        <end position="619"/>
    </location>
</feature>
<accession>A0A6A5SGG4</accession>
<feature type="region of interest" description="Disordered" evidence="1">
    <location>
        <begin position="110"/>
        <end position="154"/>
    </location>
</feature>
<evidence type="ECO:0000256" key="1">
    <source>
        <dbReference type="SAM" id="MobiDB-lite"/>
    </source>
</evidence>
<feature type="compositionally biased region" description="Basic and acidic residues" evidence="1">
    <location>
        <begin position="563"/>
        <end position="584"/>
    </location>
</feature>
<reference evidence="2" key="1">
    <citation type="journal article" date="2020" name="Stud. Mycol.">
        <title>101 Dothideomycetes genomes: a test case for predicting lifestyles and emergence of pathogens.</title>
        <authorList>
            <person name="Haridas S."/>
            <person name="Albert R."/>
            <person name="Binder M."/>
            <person name="Bloem J."/>
            <person name="Labutti K."/>
            <person name="Salamov A."/>
            <person name="Andreopoulos B."/>
            <person name="Baker S."/>
            <person name="Barry K."/>
            <person name="Bills G."/>
            <person name="Bluhm B."/>
            <person name="Cannon C."/>
            <person name="Castanera R."/>
            <person name="Culley D."/>
            <person name="Daum C."/>
            <person name="Ezra D."/>
            <person name="Gonzalez J."/>
            <person name="Henrissat B."/>
            <person name="Kuo A."/>
            <person name="Liang C."/>
            <person name="Lipzen A."/>
            <person name="Lutzoni F."/>
            <person name="Magnuson J."/>
            <person name="Mondo S."/>
            <person name="Nolan M."/>
            <person name="Ohm R."/>
            <person name="Pangilinan J."/>
            <person name="Park H.-J."/>
            <person name="Ramirez L."/>
            <person name="Alfaro M."/>
            <person name="Sun H."/>
            <person name="Tritt A."/>
            <person name="Yoshinaga Y."/>
            <person name="Zwiers L.-H."/>
            <person name="Turgeon B."/>
            <person name="Goodwin S."/>
            <person name="Spatafora J."/>
            <person name="Crous P."/>
            <person name="Grigoriev I."/>
        </authorList>
    </citation>
    <scope>NUCLEOTIDE SEQUENCE</scope>
    <source>
        <strain evidence="2">CBS 161.51</strain>
    </source>
</reference>
<feature type="compositionally biased region" description="Polar residues" evidence="1">
    <location>
        <begin position="601"/>
        <end position="614"/>
    </location>
</feature>
<feature type="compositionally biased region" description="Polar residues" evidence="1">
    <location>
        <begin position="116"/>
        <end position="128"/>
    </location>
</feature>
<sequence length="674" mass="74885">MSGWWCGLGRVPTPQSETKKSMFQSNYCALENGLGSTLKDFYFTQRSLLTPNLSASDIPSSLANRYGAHRPHGSSNVHSANPNLIPRFPRRKYSSNMPFRKAFASLGRKKGKEVQAQLQASSFESQGAGNVPEQGRENDRRGKSNTYQSLGRREGRQVVEKLRMSLAKDAASDIFKRVVREDTIAAYAPRTDPLTHNLAFLVHTLPSLHKLDGFLPMFQYGPDDIFETNRLSLGANRLQSCIKKISNGYTQGVLLERMPLYVLETNFLAACACAKTFQLQHPTERIAVAIVDIASLKRDQVVVSPSQIFKTLRVVEPITLQEKVLVWAEEWNVGTAENPRIVRPLRDALLAVIDWRRLQTSRIGGEWFPELRRSPDISIGNNSLDIYKSWRDGARLFQYPNLPVQDMFVELWVHLGLDLNNYFTKQLGQTLMAWSLGALNTKKFTSGDVAILSQGVDKAFTALLEKQNASSLETTGENTEDGKLGMHTIEDMYIEWRGQELQAREASSPPKTTWTIANPDVEQPGVPEKSLFEAPQEGLEGSSQQPLVHETSLRPETPASEKTIVEESKENKGETNADVYREPAEDVEGSSPKVEGLAAKTRSSSTSDTQSLCNAEQGKAGDAGVVSYKVVEEDEEQVALTAGNVAPAPLKPFFRLTVNRDTPTRLGRRVPGAF</sequence>